<dbReference type="InterPro" id="IPR008966">
    <property type="entry name" value="Adhesion_dom_sf"/>
</dbReference>
<keyword evidence="1" id="KW-0732">Signal</keyword>
<sequence>MSMKLSFLTFALSTLVSGAVFAAEPTPATATGIIQFTGSISDSTCNIVGEQDGVKGNTIDLGTNTVTSVNSGAAKEVSFHLTTKTANEKSCQPLKTADVSWVPVNGVWDNNPKGLKNIQGTAKHAVVKLMDDNKTLYSSSHNSVTINDSLDTLKFKAQLGNDGQDVTAGTVVTAARFVVAYK</sequence>
<evidence type="ECO:0000313" key="2">
    <source>
        <dbReference type="EMBL" id="PSU88707.1"/>
    </source>
</evidence>
<organism evidence="2 3">
    <name type="scientific">Photobacterium kishitanii</name>
    <dbReference type="NCBI Taxonomy" id="318456"/>
    <lineage>
        <taxon>Bacteria</taxon>
        <taxon>Pseudomonadati</taxon>
        <taxon>Pseudomonadota</taxon>
        <taxon>Gammaproteobacteria</taxon>
        <taxon>Vibrionales</taxon>
        <taxon>Vibrionaceae</taxon>
        <taxon>Photobacterium</taxon>
    </lineage>
</organism>
<dbReference type="SUPFAM" id="SSF49401">
    <property type="entry name" value="Bacterial adhesins"/>
    <property type="match status" value="1"/>
</dbReference>
<evidence type="ECO:0000313" key="3">
    <source>
        <dbReference type="Proteomes" id="UP000241426"/>
    </source>
</evidence>
<gene>
    <name evidence="2" type="ORF">C9J27_25115</name>
</gene>
<accession>A0A2T3KAG1</accession>
<dbReference type="InterPro" id="IPR050263">
    <property type="entry name" value="Bact_Fimbrial_Adh_Pro"/>
</dbReference>
<dbReference type="GO" id="GO:0043709">
    <property type="term" value="P:cell adhesion involved in single-species biofilm formation"/>
    <property type="evidence" value="ECO:0007669"/>
    <property type="project" value="TreeGrafter"/>
</dbReference>
<feature type="chain" id="PRO_5015449189" evidence="1">
    <location>
        <begin position="23"/>
        <end position="182"/>
    </location>
</feature>
<protein>
    <submittedName>
        <fullName evidence="2">Type 1 fimbrial protein</fullName>
    </submittedName>
</protein>
<comment type="caution">
    <text evidence="2">The sequence shown here is derived from an EMBL/GenBank/DDBJ whole genome shotgun (WGS) entry which is preliminary data.</text>
</comment>
<dbReference type="GO" id="GO:0009289">
    <property type="term" value="C:pilus"/>
    <property type="evidence" value="ECO:0007669"/>
    <property type="project" value="InterPro"/>
</dbReference>
<dbReference type="PANTHER" id="PTHR33420:SF12">
    <property type="entry name" value="FIMBRIN-LIKE PROTEIN FIMI-RELATED"/>
    <property type="match status" value="1"/>
</dbReference>
<feature type="signal peptide" evidence="1">
    <location>
        <begin position="1"/>
        <end position="22"/>
    </location>
</feature>
<proteinExistence type="predicted"/>
<name>A0A2T3KAG1_9GAMM</name>
<dbReference type="AlphaFoldDB" id="A0A2T3KAG1"/>
<dbReference type="InterPro" id="IPR036937">
    <property type="entry name" value="Adhesion_dom_fimbrial_sf"/>
</dbReference>
<dbReference type="EMBL" id="PYNF01000051">
    <property type="protein sequence ID" value="PSU88707.1"/>
    <property type="molecule type" value="Genomic_DNA"/>
</dbReference>
<dbReference type="Gene3D" id="2.60.40.1090">
    <property type="entry name" value="Fimbrial-type adhesion domain"/>
    <property type="match status" value="1"/>
</dbReference>
<dbReference type="PANTHER" id="PTHR33420">
    <property type="entry name" value="FIMBRIAL SUBUNIT ELFA-RELATED"/>
    <property type="match status" value="1"/>
</dbReference>
<dbReference type="Proteomes" id="UP000241426">
    <property type="component" value="Unassembled WGS sequence"/>
</dbReference>
<dbReference type="RefSeq" id="WP_058120510.1">
    <property type="nucleotide sequence ID" value="NZ_LNTE01000028.1"/>
</dbReference>
<reference evidence="2 3" key="1">
    <citation type="submission" date="2018-01" db="EMBL/GenBank/DDBJ databases">
        <title>Whole genome sequencing of Histamine producing bacteria.</title>
        <authorList>
            <person name="Butler K."/>
        </authorList>
    </citation>
    <scope>NUCLEOTIDE SEQUENCE [LARGE SCALE GENOMIC DNA]</scope>
    <source>
        <strain evidence="2 3">FS-7.2</strain>
    </source>
</reference>
<evidence type="ECO:0000256" key="1">
    <source>
        <dbReference type="SAM" id="SignalP"/>
    </source>
</evidence>